<comment type="caution">
    <text evidence="4">The sequence shown here is derived from an EMBL/GenBank/DDBJ whole genome shotgun (WGS) entry which is preliminary data.</text>
</comment>
<gene>
    <name evidence="4" type="ORF">IFM60648_10288</name>
</gene>
<sequence length="469" mass="52349">MNLLDLPCEILLSVAEQCDDPRDILSFACLTRATYNILQKLLFRPCAQQQNCIALHYAAKYNNYDIARTLLRYGASVNSRLMTSTALIVAAAFGSESVMDLLLTQENIDVNIRNMHGETAMWRAAYAGRGSAVERLLQRNDLEIDVPDTFHGITPFALAVANGNISIAKALLDTNRVNINFRDAWGRTPLHYAVLSKHKPSVLLLLDTNRVNINFRDAQGRTPLHHAVPLKHKPSVLLLLSRKEIDIQIQDENQCTPLWCATECGNLDAAQLLLMYGANPNIRDYHRVTPLNNAIWRRDTAMVELLLNQGDLKISPHVGWAEHAQPPLCAAVCVGDANILRMLLCHMAEGVNAYNYDGYQPLLLAVRRGDSSMVKLLLSHKDIDVNKRGRGRYGFTALHQAAYDGCLSILNMLLAHPGTDINAKDEWGTTPLWWATKSGHCLVVKRLLAESTLELDGFVELLSPLHHCR</sequence>
<organism evidence="4 5">
    <name type="scientific">Aspergillus lentulus</name>
    <dbReference type="NCBI Taxonomy" id="293939"/>
    <lineage>
        <taxon>Eukaryota</taxon>
        <taxon>Fungi</taxon>
        <taxon>Dikarya</taxon>
        <taxon>Ascomycota</taxon>
        <taxon>Pezizomycotina</taxon>
        <taxon>Eurotiomycetes</taxon>
        <taxon>Eurotiomycetidae</taxon>
        <taxon>Eurotiales</taxon>
        <taxon>Aspergillaceae</taxon>
        <taxon>Aspergillus</taxon>
        <taxon>Aspergillus subgen. Fumigati</taxon>
    </lineage>
</organism>
<accession>A0ABQ1B5G3</accession>
<dbReference type="Pfam" id="PF12796">
    <property type="entry name" value="Ank_2"/>
    <property type="match status" value="3"/>
</dbReference>
<evidence type="ECO:0000256" key="1">
    <source>
        <dbReference type="ARBA" id="ARBA00022737"/>
    </source>
</evidence>
<feature type="repeat" description="ANK" evidence="3">
    <location>
        <begin position="50"/>
        <end position="82"/>
    </location>
</feature>
<dbReference type="Pfam" id="PF00023">
    <property type="entry name" value="Ank"/>
    <property type="match status" value="2"/>
</dbReference>
<name>A0ABQ1B5G3_ASPLE</name>
<feature type="repeat" description="ANK" evidence="3">
    <location>
        <begin position="393"/>
        <end position="426"/>
    </location>
</feature>
<feature type="repeat" description="ANK" evidence="3">
    <location>
        <begin position="219"/>
        <end position="252"/>
    </location>
</feature>
<dbReference type="Proteomes" id="UP000465220">
    <property type="component" value="Unassembled WGS sequence"/>
</dbReference>
<dbReference type="PROSITE" id="PS50297">
    <property type="entry name" value="ANK_REP_REGION"/>
    <property type="match status" value="4"/>
</dbReference>
<dbReference type="PANTHER" id="PTHR24166">
    <property type="entry name" value="ROLLING PEBBLES, ISOFORM B"/>
    <property type="match status" value="1"/>
</dbReference>
<protein>
    <submittedName>
        <fullName evidence="4">Uncharacterized protein</fullName>
    </submittedName>
</protein>
<dbReference type="InterPro" id="IPR050889">
    <property type="entry name" value="Dendritic_Spine_Reg/Scaffold"/>
</dbReference>
<dbReference type="EMBL" id="BLKI01000131">
    <property type="protein sequence ID" value="GFF94054.1"/>
    <property type="molecule type" value="Genomic_DNA"/>
</dbReference>
<evidence type="ECO:0000256" key="3">
    <source>
        <dbReference type="PROSITE-ProRule" id="PRU00023"/>
    </source>
</evidence>
<evidence type="ECO:0000256" key="2">
    <source>
        <dbReference type="ARBA" id="ARBA00023043"/>
    </source>
</evidence>
<dbReference type="Gene3D" id="1.25.40.20">
    <property type="entry name" value="Ankyrin repeat-containing domain"/>
    <property type="match status" value="3"/>
</dbReference>
<dbReference type="InterPro" id="IPR036770">
    <property type="entry name" value="Ankyrin_rpt-contain_sf"/>
</dbReference>
<evidence type="ECO:0000313" key="5">
    <source>
        <dbReference type="Proteomes" id="UP000465220"/>
    </source>
</evidence>
<keyword evidence="2 3" id="KW-0040">ANK repeat</keyword>
<feature type="repeat" description="ANK" evidence="3">
    <location>
        <begin position="185"/>
        <end position="218"/>
    </location>
</feature>
<reference evidence="4 5" key="1">
    <citation type="submission" date="2020-01" db="EMBL/GenBank/DDBJ databases">
        <title>Draft genome sequence of Aspergillus lentulus IFM 60648.</title>
        <authorList>
            <person name="Takahashi H."/>
            <person name="Yaguchi T."/>
        </authorList>
    </citation>
    <scope>NUCLEOTIDE SEQUENCE [LARGE SCALE GENOMIC DNA]</scope>
    <source>
        <strain evidence="4 5">IFM 60648</strain>
    </source>
</reference>
<feature type="repeat" description="ANK" evidence="3">
    <location>
        <begin position="357"/>
        <end position="380"/>
    </location>
</feature>
<keyword evidence="5" id="KW-1185">Reference proteome</keyword>
<dbReference type="PANTHER" id="PTHR24166:SF48">
    <property type="entry name" value="PROTEIN VAPYRIN"/>
    <property type="match status" value="1"/>
</dbReference>
<dbReference type="InterPro" id="IPR002110">
    <property type="entry name" value="Ankyrin_rpt"/>
</dbReference>
<evidence type="ECO:0000313" key="4">
    <source>
        <dbReference type="EMBL" id="GFF94054.1"/>
    </source>
</evidence>
<dbReference type="SMART" id="SM00248">
    <property type="entry name" value="ANK"/>
    <property type="match status" value="12"/>
</dbReference>
<feature type="repeat" description="ANK" evidence="3">
    <location>
        <begin position="253"/>
        <end position="285"/>
    </location>
</feature>
<dbReference type="PROSITE" id="PS50088">
    <property type="entry name" value="ANK_REPEAT"/>
    <property type="match status" value="6"/>
</dbReference>
<dbReference type="SUPFAM" id="SSF48403">
    <property type="entry name" value="Ankyrin repeat"/>
    <property type="match status" value="1"/>
</dbReference>
<proteinExistence type="predicted"/>
<keyword evidence="1" id="KW-0677">Repeat</keyword>